<name>A0AAE3V9W2_9FIRM</name>
<accession>A0AAE3V9W2</accession>
<proteinExistence type="predicted"/>
<sequence>MKYDFMRDAIEMHVHTAPDVSSRKCTDIELMERLRTAGLGGALIKYHYGETAGRAALLRELCPELKLAGGITLNRAVGGINASAVEACGKLGGRFVWFPTMDALKYQEFQKKTERRQICKSASIFWMCRKS</sequence>
<dbReference type="Proteomes" id="UP001241537">
    <property type="component" value="Unassembled WGS sequence"/>
</dbReference>
<dbReference type="AlphaFoldDB" id="A0AAE3V9W2"/>
<evidence type="ECO:0000313" key="1">
    <source>
        <dbReference type="EMBL" id="MDQ0152212.1"/>
    </source>
</evidence>
<evidence type="ECO:0000313" key="2">
    <source>
        <dbReference type="Proteomes" id="UP001241537"/>
    </source>
</evidence>
<gene>
    <name evidence="1" type="ORF">J2S20_000897</name>
</gene>
<dbReference type="EMBL" id="JAUSTO010000004">
    <property type="protein sequence ID" value="MDQ0152212.1"/>
    <property type="molecule type" value="Genomic_DNA"/>
</dbReference>
<organism evidence="1 2">
    <name type="scientific">Moryella indoligenes</name>
    <dbReference type="NCBI Taxonomy" id="371674"/>
    <lineage>
        <taxon>Bacteria</taxon>
        <taxon>Bacillati</taxon>
        <taxon>Bacillota</taxon>
        <taxon>Clostridia</taxon>
        <taxon>Lachnospirales</taxon>
        <taxon>Lachnospiraceae</taxon>
        <taxon>Moryella</taxon>
    </lineage>
</organism>
<comment type="caution">
    <text evidence="1">The sequence shown here is derived from an EMBL/GenBank/DDBJ whole genome shotgun (WGS) entry which is preliminary data.</text>
</comment>
<reference evidence="1" key="1">
    <citation type="submission" date="2023-07" db="EMBL/GenBank/DDBJ databases">
        <title>Genomic Encyclopedia of Type Strains, Phase IV (KMG-IV): sequencing the most valuable type-strain genomes for metagenomic binning, comparative biology and taxonomic classification.</title>
        <authorList>
            <person name="Goeker M."/>
        </authorList>
    </citation>
    <scope>NUCLEOTIDE SEQUENCE</scope>
    <source>
        <strain evidence="1">DSM 19659</strain>
    </source>
</reference>
<protein>
    <submittedName>
        <fullName evidence="1">Uncharacterized protein</fullName>
    </submittedName>
</protein>
<keyword evidence="2" id="KW-1185">Reference proteome</keyword>
<dbReference type="InterPro" id="IPR046249">
    <property type="entry name" value="DUF6282"/>
</dbReference>
<dbReference type="Pfam" id="PF19799">
    <property type="entry name" value="DUF6282"/>
    <property type="match status" value="1"/>
</dbReference>